<protein>
    <recommendedName>
        <fullName evidence="1">Filamentous haemagglutinin FhaB/tRNA nuclease CdiA-like TPS domain-containing protein</fullName>
    </recommendedName>
</protein>
<dbReference type="InterPro" id="IPR008638">
    <property type="entry name" value="FhaB/CdiA-like_TPS"/>
</dbReference>
<dbReference type="SUPFAM" id="SSF51126">
    <property type="entry name" value="Pectin lyase-like"/>
    <property type="match status" value="3"/>
</dbReference>
<dbReference type="Pfam" id="PF05860">
    <property type="entry name" value="TPS"/>
    <property type="match status" value="1"/>
</dbReference>
<feature type="domain" description="Filamentous haemagglutinin FhaB/tRNA nuclease CdiA-like TPS" evidence="1">
    <location>
        <begin position="23"/>
        <end position="130"/>
    </location>
</feature>
<evidence type="ECO:0000313" key="2">
    <source>
        <dbReference type="EMBL" id="WPL17926.1"/>
    </source>
</evidence>
<dbReference type="Proteomes" id="UP001432180">
    <property type="component" value="Chromosome"/>
</dbReference>
<gene>
    <name evidence="2" type="ORF">Thiowin_02969</name>
</gene>
<dbReference type="InterPro" id="IPR012334">
    <property type="entry name" value="Pectin_lyas_fold"/>
</dbReference>
<dbReference type="SMART" id="SM00912">
    <property type="entry name" value="Haemagg_act"/>
    <property type="match status" value="1"/>
</dbReference>
<dbReference type="InterPro" id="IPR011050">
    <property type="entry name" value="Pectin_lyase_fold/virulence"/>
</dbReference>
<proteinExistence type="predicted"/>
<reference evidence="2 3" key="1">
    <citation type="journal article" date="2023" name="Microorganisms">
        <title>Thiorhodovibrio frisius and Trv. litoralis spp. nov., Two Novel Members from a Clade of Fastidious Purple Sulfur Bacteria That Exhibit Unique Red-Shifted Light-Harvesting Capabilities.</title>
        <authorList>
            <person name="Methner A."/>
            <person name="Kuzyk S.B."/>
            <person name="Petersen J."/>
            <person name="Bauer S."/>
            <person name="Brinkmann H."/>
            <person name="Sichau K."/>
            <person name="Wanner G."/>
            <person name="Wolf J."/>
            <person name="Neumann-Schaal M."/>
            <person name="Henke P."/>
            <person name="Tank M."/>
            <person name="Sproer C."/>
            <person name="Bunk B."/>
            <person name="Overmann J."/>
        </authorList>
    </citation>
    <scope>NUCLEOTIDE SEQUENCE [LARGE SCALE GENOMIC DNA]</scope>
    <source>
        <strain evidence="2 3">DSM 6702</strain>
    </source>
</reference>
<dbReference type="Gene3D" id="2.160.20.10">
    <property type="entry name" value="Single-stranded right-handed beta-helix, Pectin lyase-like"/>
    <property type="match status" value="4"/>
</dbReference>
<sequence length="1222" mass="121176">MSLVALAACAVQADITTDGRLGPATRLSGPDMRIGAELGQTRGGNLFHSFESFNISRGQSATFTGPDTIQNVISRVTGGQESKIDGTLRSKVGMADVYLINPAGVVIGEDASIDVPASLHISTANELRFSDGGRFSATDPNASSLTLAAPESFGFLAPQPAQLTINGAQLDVAAGETLSLSAGTLEIGSGDQSGRAPSLSAPDGSLVLTAVSEGTAAIHPSAYQPAPAAGGSIDIQGGALLNVSGTSGRGQIELRGGPIRIDNSTLAADHGGPTAATGGILLQGTQVELRHSQVQALAVGSGAGPSISITADQLDLGADASGEGTSLIATASLGAGEAGDIVLELARGLTVASGSAVNAGSQSSGAGGDIAIRSGGDILVHGGYLDVSAGDRGAAGSIRVQADGAVNLLSGGTMMAATFGTEATSGGGGTIFVQAPLIHMQGQDASEISSGINARTVGGGDAGQIVLDTEHLVTRDAMLSSRTDGSGQGGSIDISAAAGTLMVNSGLDVSSGGGNTDERLGDAGRISVNTGELDIRHSTLSALSANRANAGTIDIHAKGNIRLDAAAGSAGLWATNIHPTETFGFDPALAATEARGGDIRISAQNLLLLNGATILNLTTAGDAGEVRVAADSLGLLSGSAIMTGTAGPGDAGSVRIELNQTLWMLDAWIDAGTTDLEISDLDSLITGSAPSGAGGPIDIQAGQAILQSGSAIQSISFSDGPAGDIKLNVGRLELSKGGLITTYAGGTGNGGDLRVTASQSIRIRGVDPQASSPILGKSGLFTTSAFLEGSGGAGAIVISTPSLELAAGGAIESRTGGQPPGGPIRIEAGRALIRQGGKIDASTFGDGQGGSISLTAGSLRIDGSGYAERDSLMRDTGIFSQALAGRGNAGDIDIAVAGDLSLHDSARISALSFTPGDAGAIQVSAGSLLIDGAHRVDAITGIESRATSYSSGFAGSIDLSAGHIGLSGLGSITIASLANVPLRRLDVLPDSGIRIEAGTMAMDDSLVSGISTGNAPASPIGILAEQLSLSNGSAIETRSLAADGGPIAIHGGWLWLDHSTITTSAEGPVGDGGNITLSPRQLILDGGFIQANTAAAGARGGDILIDSEVLIASHDLVEIGGTARVEYAPGSDRNVIQAAAPLGVQGTIALTTPDLEIAASLVPLRAPFQDANAILSDLCQLTDTREASALIELGSGGLPPDAAEPMSTTLGSERLKRLLSLD</sequence>
<keyword evidence="3" id="KW-1185">Reference proteome</keyword>
<accession>A0ABZ0SCU5</accession>
<organism evidence="2 3">
    <name type="scientific">Thiorhodovibrio winogradskyi</name>
    <dbReference type="NCBI Taxonomy" id="77007"/>
    <lineage>
        <taxon>Bacteria</taxon>
        <taxon>Pseudomonadati</taxon>
        <taxon>Pseudomonadota</taxon>
        <taxon>Gammaproteobacteria</taxon>
        <taxon>Chromatiales</taxon>
        <taxon>Chromatiaceae</taxon>
        <taxon>Thiorhodovibrio</taxon>
    </lineage>
</organism>
<name>A0ABZ0SCU5_9GAMM</name>
<dbReference type="NCBIfam" id="TIGR01901">
    <property type="entry name" value="adhes_NPXG"/>
    <property type="match status" value="1"/>
</dbReference>
<dbReference type="EMBL" id="CP121472">
    <property type="protein sequence ID" value="WPL17926.1"/>
    <property type="molecule type" value="Genomic_DNA"/>
</dbReference>
<evidence type="ECO:0000313" key="3">
    <source>
        <dbReference type="Proteomes" id="UP001432180"/>
    </source>
</evidence>
<evidence type="ECO:0000259" key="1">
    <source>
        <dbReference type="SMART" id="SM00912"/>
    </source>
</evidence>